<feature type="domain" description="Core-binding (CB)" evidence="7">
    <location>
        <begin position="68"/>
        <end position="151"/>
    </location>
</feature>
<dbReference type="PANTHER" id="PTHR30629:SF2">
    <property type="entry name" value="PROPHAGE INTEGRASE INTS-RELATED"/>
    <property type="match status" value="1"/>
</dbReference>
<evidence type="ECO:0000256" key="5">
    <source>
        <dbReference type="PROSITE-ProRule" id="PRU01248"/>
    </source>
</evidence>
<comment type="similarity">
    <text evidence="1">Belongs to the 'phage' integrase family.</text>
</comment>
<protein>
    <recommendedName>
        <fullName evidence="10">Site-specific integrase</fullName>
    </recommendedName>
</protein>
<dbReference type="RefSeq" id="WP_070909733.1">
    <property type="nucleotide sequence ID" value="NZ_MLIC01000001.1"/>
</dbReference>
<reference evidence="8 9" key="1">
    <citation type="submission" date="2016-10" db="EMBL/GenBank/DDBJ databases">
        <title>Evaluation of Human, Animal and Environmental Mycobacterium chelonae Isolates by Core Genome Phylogenomic Analysis, Targeted Gene Comparison, and Anti-microbial Susceptibility Patterns: A Tale of Mistaken Identities.</title>
        <authorList>
            <person name="Fogelson S.B."/>
            <person name="Camus A.C."/>
            <person name="Lorenz W."/>
            <person name="Vasireddy R."/>
            <person name="Vasireddy S."/>
            <person name="Smith T."/>
            <person name="Brown-Elliott B.A."/>
            <person name="Wallace R.J.Jr."/>
            <person name="Hasan N.A."/>
            <person name="Reischl U."/>
            <person name="Sanchez S."/>
        </authorList>
    </citation>
    <scope>NUCLEOTIDE SEQUENCE [LARGE SCALE GENOMIC DNA]</scope>
    <source>
        <strain evidence="8 9">8528</strain>
    </source>
</reference>
<organism evidence="8 9">
    <name type="scientific">Mycobacteroides saopaulense</name>
    <dbReference type="NCBI Taxonomy" id="1578165"/>
    <lineage>
        <taxon>Bacteria</taxon>
        <taxon>Bacillati</taxon>
        <taxon>Actinomycetota</taxon>
        <taxon>Actinomycetes</taxon>
        <taxon>Mycobacteriales</taxon>
        <taxon>Mycobacteriaceae</taxon>
        <taxon>Mycobacteroides</taxon>
    </lineage>
</organism>
<keyword evidence="2" id="KW-0229">DNA integration</keyword>
<dbReference type="Pfam" id="PF14659">
    <property type="entry name" value="Phage_int_SAM_3"/>
    <property type="match status" value="1"/>
</dbReference>
<evidence type="ECO:0000256" key="4">
    <source>
        <dbReference type="ARBA" id="ARBA00023172"/>
    </source>
</evidence>
<evidence type="ECO:0000256" key="2">
    <source>
        <dbReference type="ARBA" id="ARBA00022908"/>
    </source>
</evidence>
<evidence type="ECO:0000259" key="6">
    <source>
        <dbReference type="PROSITE" id="PS51898"/>
    </source>
</evidence>
<feature type="domain" description="Tyr recombinase" evidence="6">
    <location>
        <begin position="172"/>
        <end position="363"/>
    </location>
</feature>
<comment type="caution">
    <text evidence="8">The sequence shown here is derived from an EMBL/GenBank/DDBJ whole genome shotgun (WGS) entry which is preliminary data.</text>
</comment>
<dbReference type="InterPro" id="IPR011010">
    <property type="entry name" value="DNA_brk_join_enz"/>
</dbReference>
<dbReference type="PANTHER" id="PTHR30629">
    <property type="entry name" value="PROPHAGE INTEGRASE"/>
    <property type="match status" value="1"/>
</dbReference>
<dbReference type="Proteomes" id="UP000179621">
    <property type="component" value="Unassembled WGS sequence"/>
</dbReference>
<dbReference type="SUPFAM" id="SSF56349">
    <property type="entry name" value="DNA breaking-rejoining enzymes"/>
    <property type="match status" value="1"/>
</dbReference>
<dbReference type="InterPro" id="IPR050808">
    <property type="entry name" value="Phage_Integrase"/>
</dbReference>
<keyword evidence="4" id="KW-0233">DNA recombination</keyword>
<dbReference type="Gene3D" id="1.10.443.10">
    <property type="entry name" value="Intergrase catalytic core"/>
    <property type="match status" value="1"/>
</dbReference>
<evidence type="ECO:0000313" key="9">
    <source>
        <dbReference type="Proteomes" id="UP000179621"/>
    </source>
</evidence>
<dbReference type="Gene3D" id="1.10.150.130">
    <property type="match status" value="1"/>
</dbReference>
<keyword evidence="9" id="KW-1185">Reference proteome</keyword>
<gene>
    <name evidence="8" type="ORF">BKG73_04130</name>
</gene>
<dbReference type="Pfam" id="PF00589">
    <property type="entry name" value="Phage_integrase"/>
    <property type="match status" value="1"/>
</dbReference>
<evidence type="ECO:0000313" key="8">
    <source>
        <dbReference type="EMBL" id="OHU13867.1"/>
    </source>
</evidence>
<dbReference type="InterPro" id="IPR010998">
    <property type="entry name" value="Integrase_recombinase_N"/>
</dbReference>
<dbReference type="EMBL" id="MLIH01000002">
    <property type="protein sequence ID" value="OHU13867.1"/>
    <property type="molecule type" value="Genomic_DNA"/>
</dbReference>
<dbReference type="PROSITE" id="PS51900">
    <property type="entry name" value="CB"/>
    <property type="match status" value="1"/>
</dbReference>
<keyword evidence="3 5" id="KW-0238">DNA-binding</keyword>
<dbReference type="PROSITE" id="PS51898">
    <property type="entry name" value="TYR_RECOMBINASE"/>
    <property type="match status" value="1"/>
</dbReference>
<evidence type="ECO:0000259" key="7">
    <source>
        <dbReference type="PROSITE" id="PS51900"/>
    </source>
</evidence>
<evidence type="ECO:0000256" key="3">
    <source>
        <dbReference type="ARBA" id="ARBA00023125"/>
    </source>
</evidence>
<proteinExistence type="inferred from homology"/>
<dbReference type="InterPro" id="IPR004107">
    <property type="entry name" value="Integrase_SAM-like_N"/>
</dbReference>
<dbReference type="InterPro" id="IPR013762">
    <property type="entry name" value="Integrase-like_cat_sf"/>
</dbReference>
<name>A0ABX3C5Z0_9MYCO</name>
<evidence type="ECO:0000256" key="1">
    <source>
        <dbReference type="ARBA" id="ARBA00008857"/>
    </source>
</evidence>
<dbReference type="CDD" id="cd01189">
    <property type="entry name" value="INT_ICEBs1_C_like"/>
    <property type="match status" value="1"/>
</dbReference>
<dbReference type="InterPro" id="IPR044068">
    <property type="entry name" value="CB"/>
</dbReference>
<dbReference type="InterPro" id="IPR002104">
    <property type="entry name" value="Integrase_catalytic"/>
</dbReference>
<sequence length="467" mass="52259">MSGRRTSGEGTVYRRKDGRWEAAVYLPTATGTRRRMSVYGSTRAEVQRKLTARLTDAERGVPVPERSWTIAAYLDYWLGEVALLKLRPKTLELYESVVRVHLKPLLGHQSLTRLSVPVLQQVLNRYLAAGRSIRTVRVTRTVLSAALTRAMREELVTRNVARLVELPSEQPKEVIPWTAQEAARFLSVAKDDSLFAAYLLLMLFGLRRGELLGLRWSDIDWDNNQIHIRQQLLQVGGELQVGPVKTRAGQRDLPLIALARAVLAQHQAHSVAAEYNDWDLVITGDGGRPLWPRNFARMFHQLRERAGLRRIRIHDLRHMTATMLKDLGVPARDAQLILGHAHISTTQQIYQHGDAAAQHQAIDRIGEALLTLPTQTATAESSRRSRQNQPSTAETVVLNAAFISGGPGGARTLDTLLKRPALLGERDSLTSVVTQLHTRTNIYILGYVAVKSSRQDDQWCCTAKQSA</sequence>
<evidence type="ECO:0008006" key="10">
    <source>
        <dbReference type="Google" id="ProtNLM"/>
    </source>
</evidence>
<accession>A0ABX3C5Z0</accession>